<feature type="domain" description="DHFR" evidence="8">
    <location>
        <begin position="4"/>
        <end position="183"/>
    </location>
</feature>
<dbReference type="SUPFAM" id="SSF53597">
    <property type="entry name" value="Dihydrofolate reductase-like"/>
    <property type="match status" value="1"/>
</dbReference>
<dbReference type="InterPro" id="IPR012259">
    <property type="entry name" value="DHFR"/>
</dbReference>
<dbReference type="InterPro" id="IPR001796">
    <property type="entry name" value="DHFR_dom"/>
</dbReference>
<evidence type="ECO:0000259" key="8">
    <source>
        <dbReference type="PROSITE" id="PS51330"/>
    </source>
</evidence>
<evidence type="ECO:0000256" key="1">
    <source>
        <dbReference type="ARBA" id="ARBA00004903"/>
    </source>
</evidence>
<comment type="similarity">
    <text evidence="7">Belongs to the dihydrofolate reductase family.</text>
</comment>
<name>A0ABQ9JFD9_9CUCU</name>
<evidence type="ECO:0000256" key="2">
    <source>
        <dbReference type="ARBA" id="ARBA00012856"/>
    </source>
</evidence>
<protein>
    <recommendedName>
        <fullName evidence="2">dihydrofolate reductase</fullName>
        <ecNumber evidence="2">1.5.1.3</ecNumber>
    </recommendedName>
</protein>
<organism evidence="9 10">
    <name type="scientific">Molorchus minor</name>
    <dbReference type="NCBI Taxonomy" id="1323400"/>
    <lineage>
        <taxon>Eukaryota</taxon>
        <taxon>Metazoa</taxon>
        <taxon>Ecdysozoa</taxon>
        <taxon>Arthropoda</taxon>
        <taxon>Hexapoda</taxon>
        <taxon>Insecta</taxon>
        <taxon>Pterygota</taxon>
        <taxon>Neoptera</taxon>
        <taxon>Endopterygota</taxon>
        <taxon>Coleoptera</taxon>
        <taxon>Polyphaga</taxon>
        <taxon>Cucujiformia</taxon>
        <taxon>Chrysomeloidea</taxon>
        <taxon>Cerambycidae</taxon>
        <taxon>Lamiinae</taxon>
        <taxon>Monochamini</taxon>
        <taxon>Molorchus</taxon>
    </lineage>
</organism>
<accession>A0ABQ9JFD9</accession>
<dbReference type="PROSITE" id="PS00075">
    <property type="entry name" value="DHFR_1"/>
    <property type="match status" value="1"/>
</dbReference>
<evidence type="ECO:0000256" key="3">
    <source>
        <dbReference type="ARBA" id="ARBA00022563"/>
    </source>
</evidence>
<dbReference type="Pfam" id="PF00186">
    <property type="entry name" value="DHFR_1"/>
    <property type="match status" value="1"/>
</dbReference>
<evidence type="ECO:0000256" key="6">
    <source>
        <dbReference type="ARBA" id="ARBA00048873"/>
    </source>
</evidence>
<dbReference type="PANTHER" id="PTHR48069">
    <property type="entry name" value="DIHYDROFOLATE REDUCTASE"/>
    <property type="match status" value="1"/>
</dbReference>
<proteinExistence type="inferred from homology"/>
<dbReference type="Gene3D" id="3.40.430.10">
    <property type="entry name" value="Dihydrofolate Reductase, subunit A"/>
    <property type="match status" value="1"/>
</dbReference>
<dbReference type="PRINTS" id="PR00070">
    <property type="entry name" value="DHFR"/>
</dbReference>
<evidence type="ECO:0000313" key="9">
    <source>
        <dbReference type="EMBL" id="KAJ8976693.1"/>
    </source>
</evidence>
<dbReference type="Proteomes" id="UP001162164">
    <property type="component" value="Unassembled WGS sequence"/>
</dbReference>
<dbReference type="PANTHER" id="PTHR48069:SF3">
    <property type="entry name" value="DIHYDROFOLATE REDUCTASE"/>
    <property type="match status" value="1"/>
</dbReference>
<dbReference type="InterPro" id="IPR024072">
    <property type="entry name" value="DHFR-like_dom_sf"/>
</dbReference>
<keyword evidence="4" id="KW-0521">NADP</keyword>
<comment type="caution">
    <text evidence="9">The sequence shown here is derived from an EMBL/GenBank/DDBJ whole genome shotgun (WGS) entry which is preliminary data.</text>
</comment>
<evidence type="ECO:0000256" key="4">
    <source>
        <dbReference type="ARBA" id="ARBA00022857"/>
    </source>
</evidence>
<sequence>MVVKLNLIAAACENMGIGKNGNLPWRLKTEMEFFTRMTSATKDKNKKNVVIMGRRTWDSIPKKFKPLNNRINCVLSKSDLDFSTYNDVYGFKSLEECIKRLESDEFHGKWETVWVIGGSNIYKDSMESEHFFRLYLTKIFKTYDCDTFFPNMPGNVKKVSDPDVPEEVQKEDDVEFVYHIYQNPNFET</sequence>
<dbReference type="PROSITE" id="PS51330">
    <property type="entry name" value="DHFR_2"/>
    <property type="match status" value="1"/>
</dbReference>
<dbReference type="EMBL" id="JAPWTJ010000640">
    <property type="protein sequence ID" value="KAJ8976693.1"/>
    <property type="molecule type" value="Genomic_DNA"/>
</dbReference>
<gene>
    <name evidence="9" type="ORF">NQ317_018206</name>
</gene>
<comment type="pathway">
    <text evidence="1">Cofactor biosynthesis; tetrahydrofolate biosynthesis; 5,6,7,8-tetrahydrofolate from 7,8-dihydrofolate: step 1/1.</text>
</comment>
<evidence type="ECO:0000313" key="10">
    <source>
        <dbReference type="Proteomes" id="UP001162164"/>
    </source>
</evidence>
<evidence type="ECO:0000256" key="5">
    <source>
        <dbReference type="ARBA" id="ARBA00023002"/>
    </source>
</evidence>
<evidence type="ECO:0000256" key="7">
    <source>
        <dbReference type="RuleBase" id="RU004474"/>
    </source>
</evidence>
<keyword evidence="5" id="KW-0560">Oxidoreductase</keyword>
<reference evidence="9" key="1">
    <citation type="journal article" date="2023" name="Insect Mol. Biol.">
        <title>Genome sequencing provides insights into the evolution of gene families encoding plant cell wall-degrading enzymes in longhorned beetles.</title>
        <authorList>
            <person name="Shin N.R."/>
            <person name="Okamura Y."/>
            <person name="Kirsch R."/>
            <person name="Pauchet Y."/>
        </authorList>
    </citation>
    <scope>NUCLEOTIDE SEQUENCE</scope>
    <source>
        <strain evidence="9">MMC_N1</strain>
    </source>
</reference>
<dbReference type="CDD" id="cd00209">
    <property type="entry name" value="DHFR"/>
    <property type="match status" value="1"/>
</dbReference>
<keyword evidence="3" id="KW-0554">One-carbon metabolism</keyword>
<dbReference type="EC" id="1.5.1.3" evidence="2"/>
<keyword evidence="10" id="KW-1185">Reference proteome</keyword>
<comment type="catalytic activity">
    <reaction evidence="6">
        <text>(6S)-5,6,7,8-tetrahydrofolate + NADP(+) = 7,8-dihydrofolate + NADPH + H(+)</text>
        <dbReference type="Rhea" id="RHEA:15009"/>
        <dbReference type="ChEBI" id="CHEBI:15378"/>
        <dbReference type="ChEBI" id="CHEBI:57451"/>
        <dbReference type="ChEBI" id="CHEBI:57453"/>
        <dbReference type="ChEBI" id="CHEBI:57783"/>
        <dbReference type="ChEBI" id="CHEBI:58349"/>
        <dbReference type="EC" id="1.5.1.3"/>
    </reaction>
</comment>
<dbReference type="InterPro" id="IPR017925">
    <property type="entry name" value="DHFR_CS"/>
</dbReference>